<comment type="caution">
    <text evidence="12">The sequence shown here is derived from an EMBL/GenBank/DDBJ whole genome shotgun (WGS) entry which is preliminary data.</text>
</comment>
<keyword evidence="9" id="KW-0968">Cytoplasmic vesicle</keyword>
<dbReference type="AlphaFoldDB" id="A0A813UG20"/>
<name>A0A813UG20_9BILA</name>
<evidence type="ECO:0000256" key="8">
    <source>
        <dbReference type="ARBA" id="ARBA00023242"/>
    </source>
</evidence>
<protein>
    <submittedName>
        <fullName evidence="12">Uncharacterized protein</fullName>
    </submittedName>
</protein>
<gene>
    <name evidence="12" type="ORF">IZO911_LOCUS8100</name>
</gene>
<comment type="subcellular location">
    <subcellularLocation>
        <location evidence="2">Cytoplasm</location>
        <location evidence="2">Cytosol</location>
    </subcellularLocation>
    <subcellularLocation>
        <location evidence="1">Cytoplasmic vesicle</location>
        <location evidence="1">Autophagosome</location>
    </subcellularLocation>
    <subcellularLocation>
        <location evidence="10">Nucleus</location>
        <location evidence="10">Nuclear body</location>
    </subcellularLocation>
</comment>
<dbReference type="GO" id="GO:0031410">
    <property type="term" value="C:cytoplasmic vesicle"/>
    <property type="evidence" value="ECO:0007669"/>
    <property type="project" value="UniProtKB-KW"/>
</dbReference>
<keyword evidence="4" id="KW-0072">Autophagy</keyword>
<evidence type="ECO:0000256" key="5">
    <source>
        <dbReference type="ARBA" id="ARBA00023015"/>
    </source>
</evidence>
<dbReference type="GO" id="GO:0005776">
    <property type="term" value="C:autophagosome"/>
    <property type="evidence" value="ECO:0007669"/>
    <property type="project" value="UniProtKB-SubCell"/>
</dbReference>
<keyword evidence="3" id="KW-0963">Cytoplasm</keyword>
<evidence type="ECO:0000313" key="13">
    <source>
        <dbReference type="Proteomes" id="UP000663860"/>
    </source>
</evidence>
<evidence type="ECO:0000256" key="11">
    <source>
        <dbReference type="SAM" id="MobiDB-lite"/>
    </source>
</evidence>
<reference evidence="12" key="1">
    <citation type="submission" date="2021-02" db="EMBL/GenBank/DDBJ databases">
        <authorList>
            <person name="Nowell W R."/>
        </authorList>
    </citation>
    <scope>NUCLEOTIDE SEQUENCE</scope>
</reference>
<keyword evidence="8" id="KW-0539">Nucleus</keyword>
<keyword evidence="7" id="KW-0804">Transcription</keyword>
<evidence type="ECO:0000256" key="9">
    <source>
        <dbReference type="ARBA" id="ARBA00023329"/>
    </source>
</evidence>
<dbReference type="GO" id="GO:0006914">
    <property type="term" value="P:autophagy"/>
    <property type="evidence" value="ECO:0007669"/>
    <property type="project" value="UniProtKB-KW"/>
</dbReference>
<proteinExistence type="predicted"/>
<dbReference type="GO" id="GO:0005829">
    <property type="term" value="C:cytosol"/>
    <property type="evidence" value="ECO:0007669"/>
    <property type="project" value="UniProtKB-SubCell"/>
</dbReference>
<dbReference type="Proteomes" id="UP000663860">
    <property type="component" value="Unassembled WGS sequence"/>
</dbReference>
<accession>A0A813UG20</accession>
<keyword evidence="6" id="KW-0010">Activator</keyword>
<keyword evidence="5" id="KW-0805">Transcription regulation</keyword>
<evidence type="ECO:0000256" key="7">
    <source>
        <dbReference type="ARBA" id="ARBA00023163"/>
    </source>
</evidence>
<evidence type="ECO:0000256" key="6">
    <source>
        <dbReference type="ARBA" id="ARBA00023159"/>
    </source>
</evidence>
<feature type="compositionally biased region" description="Acidic residues" evidence="11">
    <location>
        <begin position="112"/>
        <end position="138"/>
    </location>
</feature>
<evidence type="ECO:0000313" key="12">
    <source>
        <dbReference type="EMBL" id="CAF0822936.1"/>
    </source>
</evidence>
<dbReference type="GO" id="GO:0016604">
    <property type="term" value="C:nuclear body"/>
    <property type="evidence" value="ECO:0007669"/>
    <property type="project" value="UniProtKB-SubCell"/>
</dbReference>
<evidence type="ECO:0000256" key="4">
    <source>
        <dbReference type="ARBA" id="ARBA00023006"/>
    </source>
</evidence>
<dbReference type="EMBL" id="CAJNOE010000054">
    <property type="protein sequence ID" value="CAF0822936.1"/>
    <property type="molecule type" value="Genomic_DNA"/>
</dbReference>
<evidence type="ECO:0000256" key="10">
    <source>
        <dbReference type="ARBA" id="ARBA00034306"/>
    </source>
</evidence>
<dbReference type="Pfam" id="PF14839">
    <property type="entry name" value="DOR"/>
    <property type="match status" value="1"/>
</dbReference>
<evidence type="ECO:0000256" key="1">
    <source>
        <dbReference type="ARBA" id="ARBA00004419"/>
    </source>
</evidence>
<evidence type="ECO:0000256" key="2">
    <source>
        <dbReference type="ARBA" id="ARBA00004514"/>
    </source>
</evidence>
<sequence>MYKVITSLWSKPKSSSKAHYSPNSKVDEDSWVFVSDAVMVTPSIKNNLMTNSWIASPPLIKNDESATHVHNFNPIENLLIEHASMSVYDQISSKTRNRRQKKIINDNKLDEQVEEVEEEGGGEDDDDEDDIDDDDDDNEQITISRQYPNITSVHYRNLNISTNSSVTTLESSTSSLVAHHRHLHRLHQRRKRSNKSSTSKLVLTNNVDDSKQVSNKSIERQRLVEVKLTVRRKKYFKSFLNLQS</sequence>
<dbReference type="InterPro" id="IPR029431">
    <property type="entry name" value="TP53INP"/>
</dbReference>
<feature type="region of interest" description="Disordered" evidence="11">
    <location>
        <begin position="111"/>
        <end position="138"/>
    </location>
</feature>
<evidence type="ECO:0000256" key="3">
    <source>
        <dbReference type="ARBA" id="ARBA00022490"/>
    </source>
</evidence>
<organism evidence="12 13">
    <name type="scientific">Adineta steineri</name>
    <dbReference type="NCBI Taxonomy" id="433720"/>
    <lineage>
        <taxon>Eukaryota</taxon>
        <taxon>Metazoa</taxon>
        <taxon>Spiralia</taxon>
        <taxon>Gnathifera</taxon>
        <taxon>Rotifera</taxon>
        <taxon>Eurotatoria</taxon>
        <taxon>Bdelloidea</taxon>
        <taxon>Adinetida</taxon>
        <taxon>Adinetidae</taxon>
        <taxon>Adineta</taxon>
    </lineage>
</organism>